<organism evidence="1 2">
    <name type="scientific">Lachancea quebecensis</name>
    <dbReference type="NCBI Taxonomy" id="1654605"/>
    <lineage>
        <taxon>Eukaryota</taxon>
        <taxon>Fungi</taxon>
        <taxon>Dikarya</taxon>
        <taxon>Ascomycota</taxon>
        <taxon>Saccharomycotina</taxon>
        <taxon>Saccharomycetes</taxon>
        <taxon>Saccharomycetales</taxon>
        <taxon>Saccharomycetaceae</taxon>
        <taxon>Lachancea</taxon>
    </lineage>
</organism>
<evidence type="ECO:0000313" key="1">
    <source>
        <dbReference type="EMBL" id="CUS21225.1"/>
    </source>
</evidence>
<gene>
    <name evidence="1" type="ORF">LAQU0_S02e08878g</name>
</gene>
<protein>
    <submittedName>
        <fullName evidence="1">LAQU0S02e08878g1_1</fullName>
    </submittedName>
</protein>
<reference evidence="2" key="1">
    <citation type="submission" date="2015-10" db="EMBL/GenBank/DDBJ databases">
        <authorList>
            <person name="Devillers H."/>
        </authorList>
    </citation>
    <scope>NUCLEOTIDE SEQUENCE [LARGE SCALE GENOMIC DNA]</scope>
</reference>
<dbReference type="Proteomes" id="UP000236544">
    <property type="component" value="Unassembled WGS sequence"/>
</dbReference>
<sequence>MKLAGPGSPLVTSDKCAKGREGTSVSVLAGVLPETHGRVGMGMGMGVSIGTGASLCAGVGAGAPASRLPSRDQSMQKRRGPVSCAQAEAAWSIHAQLPYPYRNHTDCHVAPQSSCPMSLPTSACHHPIIGVIIYAYHIVANLWCYQRLRGQGRT</sequence>
<accession>A0A0N7ML41</accession>
<evidence type="ECO:0000313" key="2">
    <source>
        <dbReference type="Proteomes" id="UP000236544"/>
    </source>
</evidence>
<proteinExistence type="predicted"/>
<dbReference type="EMBL" id="LN890542">
    <property type="protein sequence ID" value="CUS21225.1"/>
    <property type="molecule type" value="Genomic_DNA"/>
</dbReference>
<name>A0A0N7ML41_9SACH</name>
<keyword evidence="2" id="KW-1185">Reference proteome</keyword>
<dbReference type="AlphaFoldDB" id="A0A0N7ML41"/>